<evidence type="ECO:0000313" key="1">
    <source>
        <dbReference type="EMBL" id="NIJ45042.1"/>
    </source>
</evidence>
<accession>A0ABX0U899</accession>
<protein>
    <submittedName>
        <fullName evidence="1">Uncharacterized protein</fullName>
    </submittedName>
</protein>
<gene>
    <name evidence="1" type="ORF">FHR24_001481</name>
</gene>
<evidence type="ECO:0000313" key="2">
    <source>
        <dbReference type="Proteomes" id="UP000745859"/>
    </source>
</evidence>
<name>A0ABX0U899_9FLAO</name>
<dbReference type="Proteomes" id="UP000745859">
    <property type="component" value="Unassembled WGS sequence"/>
</dbReference>
<dbReference type="EMBL" id="JAASQL010000001">
    <property type="protein sequence ID" value="NIJ45042.1"/>
    <property type="molecule type" value="Genomic_DNA"/>
</dbReference>
<keyword evidence="2" id="KW-1185">Reference proteome</keyword>
<reference evidence="1 2" key="1">
    <citation type="submission" date="2020-03" db="EMBL/GenBank/DDBJ databases">
        <title>Genomic Encyclopedia of Type Strains, Phase IV (KMG-IV): sequencing the most valuable type-strain genomes for metagenomic binning, comparative biology and taxonomic classification.</title>
        <authorList>
            <person name="Goeker M."/>
        </authorList>
    </citation>
    <scope>NUCLEOTIDE SEQUENCE [LARGE SCALE GENOMIC DNA]</scope>
    <source>
        <strain evidence="1 2">DSM 101599</strain>
    </source>
</reference>
<comment type="caution">
    <text evidence="1">The sequence shown here is derived from an EMBL/GenBank/DDBJ whole genome shotgun (WGS) entry which is preliminary data.</text>
</comment>
<organism evidence="1 2">
    <name type="scientific">Wenyingzhuangia heitensis</name>
    <dbReference type="NCBI Taxonomy" id="1487859"/>
    <lineage>
        <taxon>Bacteria</taxon>
        <taxon>Pseudomonadati</taxon>
        <taxon>Bacteroidota</taxon>
        <taxon>Flavobacteriia</taxon>
        <taxon>Flavobacteriales</taxon>
        <taxon>Flavobacteriaceae</taxon>
        <taxon>Wenyingzhuangia</taxon>
    </lineage>
</organism>
<sequence>MNFFRFIFGSKKQEEPLKEEEPLKQDITISDFRKKQEAYQLKKSIENIEVSLYVSYSILHELNDEVYFTYQNKFNDLRKEVETLSKANINSKIWVKANKMAKKRFMSDFDIDKLDDVMIDLNSNPSLFLDNLNAFHKEKLIKSIDEFYKYWLRAVKALKQKAAKTKRKLYVINGYKELKKELITLKALDFELELIDKKIEQISNEDWSSL</sequence>
<proteinExistence type="predicted"/>
<dbReference type="RefSeq" id="WP_167186173.1">
    <property type="nucleotide sequence ID" value="NZ_JAASQL010000001.1"/>
</dbReference>